<evidence type="ECO:0000256" key="2">
    <source>
        <dbReference type="ARBA" id="ARBA00022692"/>
    </source>
</evidence>
<dbReference type="Pfam" id="PF05154">
    <property type="entry name" value="TM2"/>
    <property type="match status" value="1"/>
</dbReference>
<name>A0ABU1J039_9BACL</name>
<feature type="compositionally biased region" description="Low complexity" evidence="5">
    <location>
        <begin position="130"/>
        <end position="140"/>
    </location>
</feature>
<proteinExistence type="predicted"/>
<keyword evidence="4 6" id="KW-0472">Membrane</keyword>
<dbReference type="InterPro" id="IPR007829">
    <property type="entry name" value="TM2"/>
</dbReference>
<organism evidence="8 9">
    <name type="scientific">Paenibacillus hunanensis</name>
    <dbReference type="NCBI Taxonomy" id="539262"/>
    <lineage>
        <taxon>Bacteria</taxon>
        <taxon>Bacillati</taxon>
        <taxon>Bacillota</taxon>
        <taxon>Bacilli</taxon>
        <taxon>Bacillales</taxon>
        <taxon>Paenibacillaceae</taxon>
        <taxon>Paenibacillus</taxon>
    </lineage>
</organism>
<evidence type="ECO:0000313" key="9">
    <source>
        <dbReference type="Proteomes" id="UP001185028"/>
    </source>
</evidence>
<dbReference type="EMBL" id="JAVDQH010000010">
    <property type="protein sequence ID" value="MDR6244859.1"/>
    <property type="molecule type" value="Genomic_DNA"/>
</dbReference>
<feature type="transmembrane region" description="Helical" evidence="6">
    <location>
        <begin position="15"/>
        <end position="33"/>
    </location>
</feature>
<evidence type="ECO:0000256" key="6">
    <source>
        <dbReference type="SAM" id="Phobius"/>
    </source>
</evidence>
<evidence type="ECO:0000256" key="4">
    <source>
        <dbReference type="ARBA" id="ARBA00023136"/>
    </source>
</evidence>
<dbReference type="Proteomes" id="UP001185028">
    <property type="component" value="Unassembled WGS sequence"/>
</dbReference>
<dbReference type="RefSeq" id="WP_188774486.1">
    <property type="nucleotide sequence ID" value="NZ_BMMB01000002.1"/>
</dbReference>
<protein>
    <submittedName>
        <fullName evidence="8">Vacuolar-type H+-ATPase subunit I/STV1</fullName>
    </submittedName>
</protein>
<reference evidence="8 9" key="1">
    <citation type="submission" date="2023-07" db="EMBL/GenBank/DDBJ databases">
        <title>Genomic Encyclopedia of Type Strains, Phase IV (KMG-IV): sequencing the most valuable type-strain genomes for metagenomic binning, comparative biology and taxonomic classification.</title>
        <authorList>
            <person name="Goeker M."/>
        </authorList>
    </citation>
    <scope>NUCLEOTIDE SEQUENCE [LARGE SCALE GENOMIC DNA]</scope>
    <source>
        <strain evidence="8 9">DSM 22170</strain>
    </source>
</reference>
<feature type="domain" description="TM2" evidence="7">
    <location>
        <begin position="11"/>
        <end position="56"/>
    </location>
</feature>
<comment type="caution">
    <text evidence="8">The sequence shown here is derived from an EMBL/GenBank/DDBJ whole genome shotgun (WGS) entry which is preliminary data.</text>
</comment>
<evidence type="ECO:0000256" key="1">
    <source>
        <dbReference type="ARBA" id="ARBA00004141"/>
    </source>
</evidence>
<evidence type="ECO:0000256" key="3">
    <source>
        <dbReference type="ARBA" id="ARBA00022989"/>
    </source>
</evidence>
<keyword evidence="3 6" id="KW-1133">Transmembrane helix</keyword>
<evidence type="ECO:0000256" key="5">
    <source>
        <dbReference type="SAM" id="MobiDB-lite"/>
    </source>
</evidence>
<feature type="transmembrane region" description="Helical" evidence="6">
    <location>
        <begin position="73"/>
        <end position="97"/>
    </location>
</feature>
<evidence type="ECO:0000313" key="8">
    <source>
        <dbReference type="EMBL" id="MDR6244859.1"/>
    </source>
</evidence>
<keyword evidence="2 6" id="KW-0812">Transmembrane</keyword>
<accession>A0ABU1J039</accession>
<evidence type="ECO:0000259" key="7">
    <source>
        <dbReference type="Pfam" id="PF05154"/>
    </source>
</evidence>
<gene>
    <name evidence="8" type="ORF">JOC58_002756</name>
</gene>
<feature type="region of interest" description="Disordered" evidence="5">
    <location>
        <begin position="124"/>
        <end position="152"/>
    </location>
</feature>
<keyword evidence="9" id="KW-1185">Reference proteome</keyword>
<feature type="compositionally biased region" description="Pro residues" evidence="5">
    <location>
        <begin position="141"/>
        <end position="152"/>
    </location>
</feature>
<sequence length="152" mass="16842">MLLNSEMRPREKSLGLAYLMLIGGHLGVHRFYLKRTATAIVQLILFLIAALGYIVMMVTTAGFDEANATPGVIVGLILFFGAAAPLFVWVVVDLFLIPGMVRGMNAQIEGEIMQQLEWIRNNPQAQRNNYGGQPPQGAPHQPYPPQPPYPQR</sequence>
<comment type="subcellular location">
    <subcellularLocation>
        <location evidence="1">Membrane</location>
        <topology evidence="1">Multi-pass membrane protein</topology>
    </subcellularLocation>
</comment>
<feature type="transmembrane region" description="Helical" evidence="6">
    <location>
        <begin position="40"/>
        <end position="61"/>
    </location>
</feature>